<dbReference type="InterPro" id="IPR046433">
    <property type="entry name" value="ActCoA_hydro"/>
</dbReference>
<dbReference type="InterPro" id="IPR038460">
    <property type="entry name" value="AcetylCoA_hyd_C_sf"/>
</dbReference>
<feature type="domain" description="Acetyl-CoA hydrolase/transferase C-terminal" evidence="1">
    <location>
        <begin position="253"/>
        <end position="376"/>
    </location>
</feature>
<dbReference type="GO" id="GO:0006083">
    <property type="term" value="P:acetate metabolic process"/>
    <property type="evidence" value="ECO:0007669"/>
    <property type="project" value="InterPro"/>
</dbReference>
<dbReference type="AlphaFoldDB" id="A0A1A0QYQ2"/>
<dbReference type="SUPFAM" id="SSF100950">
    <property type="entry name" value="NagB/RpiA/CoA transferase-like"/>
    <property type="match status" value="1"/>
</dbReference>
<evidence type="ECO:0000259" key="1">
    <source>
        <dbReference type="Pfam" id="PF13336"/>
    </source>
</evidence>
<dbReference type="InterPro" id="IPR026888">
    <property type="entry name" value="AcetylCoA_hyd_C"/>
</dbReference>
<accession>A0A1A0QYQ2</accession>
<dbReference type="Proteomes" id="UP000093902">
    <property type="component" value="Unassembled WGS sequence"/>
</dbReference>
<keyword evidence="2" id="KW-0378">Hydrolase</keyword>
<dbReference type="RefSeq" id="WP_064934052.1">
    <property type="nucleotide sequence ID" value="NZ_LZSO01000031.1"/>
</dbReference>
<dbReference type="PANTHER" id="PTHR21432:SF20">
    <property type="entry name" value="ACETYL-COA HYDROLASE"/>
    <property type="match status" value="1"/>
</dbReference>
<dbReference type="EMBL" id="LZSO01000031">
    <property type="protein sequence ID" value="OBB27207.1"/>
    <property type="molecule type" value="Genomic_DNA"/>
</dbReference>
<organism evidence="2 3">
    <name type="scientific">Mycolicibacterium peregrinum</name>
    <name type="common">Mycobacterium peregrinum</name>
    <dbReference type="NCBI Taxonomy" id="43304"/>
    <lineage>
        <taxon>Bacteria</taxon>
        <taxon>Bacillati</taxon>
        <taxon>Actinomycetota</taxon>
        <taxon>Actinomycetes</taxon>
        <taxon>Mycobacteriales</taxon>
        <taxon>Mycobacteriaceae</taxon>
        <taxon>Mycolicibacterium</taxon>
    </lineage>
</organism>
<name>A0A1A0QYQ2_MYCPR</name>
<proteinExistence type="predicted"/>
<dbReference type="Pfam" id="PF13336">
    <property type="entry name" value="AcetylCoA_hyd_C"/>
    <property type="match status" value="1"/>
</dbReference>
<comment type="caution">
    <text evidence="2">The sequence shown here is derived from an EMBL/GenBank/DDBJ whole genome shotgun (WGS) entry which is preliminary data.</text>
</comment>
<evidence type="ECO:0000313" key="2">
    <source>
        <dbReference type="EMBL" id="OBB27207.1"/>
    </source>
</evidence>
<dbReference type="OrthoDB" id="9801795at2"/>
<dbReference type="Gene3D" id="3.30.750.70">
    <property type="entry name" value="4-hydroxybutyrate coenzyme like domains"/>
    <property type="match status" value="1"/>
</dbReference>
<dbReference type="Gene3D" id="3.40.1080.10">
    <property type="entry name" value="Glutaconate Coenzyme A-transferase"/>
    <property type="match status" value="1"/>
</dbReference>
<protein>
    <submittedName>
        <fullName evidence="2">Acetyl-CoA hydrolase</fullName>
    </submittedName>
</protein>
<sequence>MLALADAFRARLRPGMTVALGDGVGVAGRLPDGTSVCAELCSAAAEIGGIRLVVGWLPEPAVGLDASAFAELIVLMPGAGARPLIRSETTRFVPARFSAWPALLADRLRPQLLITRLVERAGALHFGSEVSYQRALVDDGVSVLAVIDEATTMASAEPPLNPDQVEIIGRSCAGPVRHHREPDPVHEALADAVLRFIPADARIQYGPGQLGTALLRRAKVPLHVDTGLVTDAVVELDRRGLLRGTPSATYLTGTERLYDWAEGRPILRGVQYTHDLTRLSRGIPFVAVNTAVEIDHVGQVNVEGQGDKVIGGIGGHPDFCAAARMHPRGLSIIATPSMVNGRSPLVQQLSRPVSTPAGDVDLIVTENGHADLRDADWPLRRRRIAELFGV</sequence>
<dbReference type="InterPro" id="IPR037171">
    <property type="entry name" value="NagB/RpiA_transferase-like"/>
</dbReference>
<reference evidence="3" key="1">
    <citation type="submission" date="2016-06" db="EMBL/GenBank/DDBJ databases">
        <authorList>
            <person name="Sutton G."/>
            <person name="Brinkac L."/>
            <person name="Sanka R."/>
            <person name="Adams M."/>
            <person name="Lau E."/>
            <person name="Mehaffy C."/>
            <person name="Tameris M."/>
            <person name="Hatherill M."/>
            <person name="Hanekom W."/>
            <person name="Mahomed H."/>
            <person name="Mcshane H."/>
        </authorList>
    </citation>
    <scope>NUCLEOTIDE SEQUENCE [LARGE SCALE GENOMIC DNA]</scope>
    <source>
        <strain evidence="3">852002-51209_SCH5440388</strain>
    </source>
</reference>
<dbReference type="PANTHER" id="PTHR21432">
    <property type="entry name" value="ACETYL-COA HYDROLASE-RELATED"/>
    <property type="match status" value="1"/>
</dbReference>
<dbReference type="GO" id="GO:0008775">
    <property type="term" value="F:acetate CoA-transferase activity"/>
    <property type="evidence" value="ECO:0007669"/>
    <property type="project" value="InterPro"/>
</dbReference>
<dbReference type="Gene3D" id="3.40.1080.20">
    <property type="entry name" value="Acetyl-CoA hydrolase/transferase C-terminal domain"/>
    <property type="match status" value="1"/>
</dbReference>
<dbReference type="GO" id="GO:0016787">
    <property type="term" value="F:hydrolase activity"/>
    <property type="evidence" value="ECO:0007669"/>
    <property type="project" value="UniProtKB-KW"/>
</dbReference>
<gene>
    <name evidence="2" type="ORF">A5792_25720</name>
</gene>
<evidence type="ECO:0000313" key="3">
    <source>
        <dbReference type="Proteomes" id="UP000093902"/>
    </source>
</evidence>